<protein>
    <recommendedName>
        <fullName evidence="4">DUF4397 domain-containing protein</fullName>
    </recommendedName>
</protein>
<keyword evidence="1" id="KW-0732">Signal</keyword>
<name>A0ABS8APC8_9BACT</name>
<feature type="signal peptide" evidence="1">
    <location>
        <begin position="1"/>
        <end position="20"/>
    </location>
</feature>
<feature type="chain" id="PRO_5047134441" description="DUF4397 domain-containing protein" evidence="1">
    <location>
        <begin position="21"/>
        <end position="292"/>
    </location>
</feature>
<keyword evidence="3" id="KW-1185">Reference proteome</keyword>
<reference evidence="2" key="1">
    <citation type="submission" date="2021-10" db="EMBL/GenBank/DDBJ databases">
        <authorList>
            <person name="Dean J.D."/>
            <person name="Kim M.K."/>
            <person name="Newey C.N."/>
            <person name="Stoker T.S."/>
            <person name="Thompson D.W."/>
            <person name="Grose J.H."/>
        </authorList>
    </citation>
    <scope>NUCLEOTIDE SEQUENCE</scope>
    <source>
        <strain evidence="2">BT178</strain>
    </source>
</reference>
<dbReference type="EMBL" id="JAJADR010000002">
    <property type="protein sequence ID" value="MCB2408065.1"/>
    <property type="molecule type" value="Genomic_DNA"/>
</dbReference>
<evidence type="ECO:0000313" key="2">
    <source>
        <dbReference type="EMBL" id="MCB2408065.1"/>
    </source>
</evidence>
<dbReference type="PROSITE" id="PS51257">
    <property type="entry name" value="PROKAR_LIPOPROTEIN"/>
    <property type="match status" value="1"/>
</dbReference>
<gene>
    <name evidence="2" type="ORF">LGH74_08755</name>
</gene>
<dbReference type="RefSeq" id="WP_226174694.1">
    <property type="nucleotide sequence ID" value="NZ_JAJADR010000002.1"/>
</dbReference>
<sequence length="292" mass="31316">MKINFAFSRAIMATALLSSAVSFTSCSKEDTVNPSMAPVAETTQADALVLGTAVAGQLMSINVESGQRYYPGIISHTELASFCTFEFWQGSQLVLVARHGRLVWGDSGNNDGRYGMTGYWIPIHLAPGAYTLTVRTESDDESLMIGTTGNPATYTHAVSAPVTIAANPNPVNLSGGIYPTVQSLTSNYITSYTLNWDTSKFRSASTKVRAFAKSVSSNTLYELTPILPPYIPVPPTAQAQAFANSGQQQVNLNKSGEPDYLPSGYYEFFIDNYSTTAISGDSAPISNPLEGQ</sequence>
<proteinExistence type="predicted"/>
<evidence type="ECO:0008006" key="4">
    <source>
        <dbReference type="Google" id="ProtNLM"/>
    </source>
</evidence>
<accession>A0ABS8APC8</accession>
<organism evidence="2 3">
    <name type="scientific">Hymenobacter lucidus</name>
    <dbReference type="NCBI Taxonomy" id="2880930"/>
    <lineage>
        <taxon>Bacteria</taxon>
        <taxon>Pseudomonadati</taxon>
        <taxon>Bacteroidota</taxon>
        <taxon>Cytophagia</taxon>
        <taxon>Cytophagales</taxon>
        <taxon>Hymenobacteraceae</taxon>
        <taxon>Hymenobacter</taxon>
    </lineage>
</organism>
<dbReference type="Proteomes" id="UP001165296">
    <property type="component" value="Unassembled WGS sequence"/>
</dbReference>
<evidence type="ECO:0000313" key="3">
    <source>
        <dbReference type="Proteomes" id="UP001165296"/>
    </source>
</evidence>
<comment type="caution">
    <text evidence="2">The sequence shown here is derived from an EMBL/GenBank/DDBJ whole genome shotgun (WGS) entry which is preliminary data.</text>
</comment>
<evidence type="ECO:0000256" key="1">
    <source>
        <dbReference type="SAM" id="SignalP"/>
    </source>
</evidence>